<accession>A0AA40AUX4</accession>
<evidence type="ECO:0000256" key="2">
    <source>
        <dbReference type="SAM" id="SignalP"/>
    </source>
</evidence>
<keyword evidence="4" id="KW-1185">Reference proteome</keyword>
<comment type="caution">
    <text evidence="3">The sequence shown here is derived from an EMBL/GenBank/DDBJ whole genome shotgun (WGS) entry which is preliminary data.</text>
</comment>
<dbReference type="AlphaFoldDB" id="A0AA40AUX4"/>
<dbReference type="RefSeq" id="XP_060298333.1">
    <property type="nucleotide sequence ID" value="XM_060433825.1"/>
</dbReference>
<dbReference type="GeneID" id="85317095"/>
<proteinExistence type="predicted"/>
<feature type="compositionally biased region" description="Basic and acidic residues" evidence="1">
    <location>
        <begin position="40"/>
        <end position="55"/>
    </location>
</feature>
<evidence type="ECO:0000256" key="1">
    <source>
        <dbReference type="SAM" id="MobiDB-lite"/>
    </source>
</evidence>
<evidence type="ECO:0000313" key="4">
    <source>
        <dbReference type="Proteomes" id="UP001172101"/>
    </source>
</evidence>
<protein>
    <recommendedName>
        <fullName evidence="5">Secreted protein</fullName>
    </recommendedName>
</protein>
<feature type="signal peptide" evidence="2">
    <location>
        <begin position="1"/>
        <end position="18"/>
    </location>
</feature>
<name>A0AA40AUX4_9PEZI</name>
<sequence length="102" mass="11606">MPPACCRVSMSATWQVVALGILDLTHVAHQGQARTGGLLSKEHRTKTQTEEKRENLSKVRILPSGHISVEYEPAYRNWQFWNRFRGPDRSPHCVEYQSSGSL</sequence>
<feature type="chain" id="PRO_5041311381" description="Secreted protein" evidence="2">
    <location>
        <begin position="19"/>
        <end position="102"/>
    </location>
</feature>
<organism evidence="3 4">
    <name type="scientific">Lasiosphaeria miniovina</name>
    <dbReference type="NCBI Taxonomy" id="1954250"/>
    <lineage>
        <taxon>Eukaryota</taxon>
        <taxon>Fungi</taxon>
        <taxon>Dikarya</taxon>
        <taxon>Ascomycota</taxon>
        <taxon>Pezizomycotina</taxon>
        <taxon>Sordariomycetes</taxon>
        <taxon>Sordariomycetidae</taxon>
        <taxon>Sordariales</taxon>
        <taxon>Lasiosphaeriaceae</taxon>
        <taxon>Lasiosphaeria</taxon>
    </lineage>
</organism>
<reference evidence="3" key="1">
    <citation type="submission" date="2023-06" db="EMBL/GenBank/DDBJ databases">
        <title>Genome-scale phylogeny and comparative genomics of the fungal order Sordariales.</title>
        <authorList>
            <consortium name="Lawrence Berkeley National Laboratory"/>
            <person name="Hensen N."/>
            <person name="Bonometti L."/>
            <person name="Westerberg I."/>
            <person name="Brannstrom I.O."/>
            <person name="Guillou S."/>
            <person name="Cros-Aarteil S."/>
            <person name="Calhoun S."/>
            <person name="Haridas S."/>
            <person name="Kuo A."/>
            <person name="Mondo S."/>
            <person name="Pangilinan J."/>
            <person name="Riley R."/>
            <person name="LaButti K."/>
            <person name="Andreopoulos B."/>
            <person name="Lipzen A."/>
            <person name="Chen C."/>
            <person name="Yanf M."/>
            <person name="Daum C."/>
            <person name="Ng V."/>
            <person name="Clum A."/>
            <person name="Steindorff A."/>
            <person name="Ohm R."/>
            <person name="Martin F."/>
            <person name="Silar P."/>
            <person name="Natvig D."/>
            <person name="Lalanne C."/>
            <person name="Gautier V."/>
            <person name="Ament-velasquez S.L."/>
            <person name="Kruys A."/>
            <person name="Hutchinson M.I."/>
            <person name="Powell A.J."/>
            <person name="Barry K."/>
            <person name="Miller A.N."/>
            <person name="Grigoriev I.V."/>
            <person name="Debuchy R."/>
            <person name="Gladieux P."/>
            <person name="Thoren M.H."/>
            <person name="Johannesson H."/>
        </authorList>
    </citation>
    <scope>NUCLEOTIDE SEQUENCE</scope>
    <source>
        <strain evidence="3">SMH2392-1A</strain>
    </source>
</reference>
<evidence type="ECO:0008006" key="5">
    <source>
        <dbReference type="Google" id="ProtNLM"/>
    </source>
</evidence>
<dbReference type="Proteomes" id="UP001172101">
    <property type="component" value="Unassembled WGS sequence"/>
</dbReference>
<gene>
    <name evidence="3" type="ORF">B0T26DRAFT_218206</name>
</gene>
<feature type="region of interest" description="Disordered" evidence="1">
    <location>
        <begin position="33"/>
        <end position="55"/>
    </location>
</feature>
<keyword evidence="2" id="KW-0732">Signal</keyword>
<dbReference type="EMBL" id="JAUIRO010000003">
    <property type="protein sequence ID" value="KAK0722409.1"/>
    <property type="molecule type" value="Genomic_DNA"/>
</dbReference>
<evidence type="ECO:0000313" key="3">
    <source>
        <dbReference type="EMBL" id="KAK0722409.1"/>
    </source>
</evidence>